<sequence length="146" mass="15599">MKPIYLILLSLLLASCIKESITPTSGKNNTSVIKADTLSRNTGAIQSTTPNTYDWYNGTTGTALIQVTCNNCTAIATIGNITTPFIFNEQGVGQLKYTPAPGLMIYIAVCPGSVKAIKATIFDAANTSLYTYSGISGNWNDTYIVK</sequence>
<dbReference type="EMBL" id="JADFFM010000001">
    <property type="protein sequence ID" value="MBE9665815.1"/>
    <property type="molecule type" value="Genomic_DNA"/>
</dbReference>
<feature type="signal peptide" evidence="1">
    <location>
        <begin position="1"/>
        <end position="20"/>
    </location>
</feature>
<accession>A0ABR9XFH5</accession>
<gene>
    <name evidence="2" type="ORF">IRJ18_05535</name>
</gene>
<protein>
    <recommendedName>
        <fullName evidence="4">Lipoprotein</fullName>
    </recommendedName>
</protein>
<feature type="chain" id="PRO_5045362195" description="Lipoprotein" evidence="1">
    <location>
        <begin position="21"/>
        <end position="146"/>
    </location>
</feature>
<dbReference type="PROSITE" id="PS51257">
    <property type="entry name" value="PROKAR_LIPOPROTEIN"/>
    <property type="match status" value="1"/>
</dbReference>
<keyword evidence="1" id="KW-0732">Signal</keyword>
<name>A0ABR9XFH5_9SPHI</name>
<comment type="caution">
    <text evidence="2">The sequence shown here is derived from an EMBL/GenBank/DDBJ whole genome shotgun (WGS) entry which is preliminary data.</text>
</comment>
<evidence type="ECO:0000313" key="3">
    <source>
        <dbReference type="Proteomes" id="UP000632774"/>
    </source>
</evidence>
<keyword evidence="3" id="KW-1185">Reference proteome</keyword>
<dbReference type="RefSeq" id="WP_194105201.1">
    <property type="nucleotide sequence ID" value="NZ_JADFFM010000001.1"/>
</dbReference>
<reference evidence="2 3" key="1">
    <citation type="submission" date="2020-10" db="EMBL/GenBank/DDBJ databases">
        <title>Mucilaginibacter mali sp. nov., isolated from rhizosphere soil of apple orchard.</title>
        <authorList>
            <person name="Lee J.-S."/>
            <person name="Kim H.S."/>
            <person name="Kim J.-S."/>
        </authorList>
    </citation>
    <scope>NUCLEOTIDE SEQUENCE [LARGE SCALE GENOMIC DNA]</scope>
    <source>
        <strain evidence="2 3">KCTC 23157</strain>
    </source>
</reference>
<proteinExistence type="predicted"/>
<evidence type="ECO:0000256" key="1">
    <source>
        <dbReference type="SAM" id="SignalP"/>
    </source>
</evidence>
<evidence type="ECO:0008006" key="4">
    <source>
        <dbReference type="Google" id="ProtNLM"/>
    </source>
</evidence>
<organism evidence="2 3">
    <name type="scientific">Mucilaginibacter boryungensis</name>
    <dbReference type="NCBI Taxonomy" id="768480"/>
    <lineage>
        <taxon>Bacteria</taxon>
        <taxon>Pseudomonadati</taxon>
        <taxon>Bacteroidota</taxon>
        <taxon>Sphingobacteriia</taxon>
        <taxon>Sphingobacteriales</taxon>
        <taxon>Sphingobacteriaceae</taxon>
        <taxon>Mucilaginibacter</taxon>
    </lineage>
</organism>
<dbReference type="Proteomes" id="UP000632774">
    <property type="component" value="Unassembled WGS sequence"/>
</dbReference>
<evidence type="ECO:0000313" key="2">
    <source>
        <dbReference type="EMBL" id="MBE9665815.1"/>
    </source>
</evidence>